<dbReference type="Proteomes" id="UP001237642">
    <property type="component" value="Unassembled WGS sequence"/>
</dbReference>
<dbReference type="AlphaFoldDB" id="A0AAD8GY23"/>
<feature type="region of interest" description="Disordered" evidence="3">
    <location>
        <begin position="350"/>
        <end position="372"/>
    </location>
</feature>
<accession>A0AAD8GY23</accession>
<reference evidence="6" key="2">
    <citation type="submission" date="2023-05" db="EMBL/GenBank/DDBJ databases">
        <authorList>
            <person name="Schelkunov M.I."/>
        </authorList>
    </citation>
    <scope>NUCLEOTIDE SEQUENCE</scope>
    <source>
        <strain evidence="6">Hsosn_3</strain>
        <tissue evidence="6">Leaf</tissue>
    </source>
</reference>
<comment type="subcellular location">
    <subcellularLocation>
        <location evidence="1">Nucleus</location>
    </subcellularLocation>
</comment>
<evidence type="ECO:0000256" key="3">
    <source>
        <dbReference type="SAM" id="MobiDB-lite"/>
    </source>
</evidence>
<dbReference type="SMART" id="SM00717">
    <property type="entry name" value="SANT"/>
    <property type="match status" value="1"/>
</dbReference>
<dbReference type="PROSITE" id="PS51294">
    <property type="entry name" value="HTH_MYB"/>
    <property type="match status" value="1"/>
</dbReference>
<evidence type="ECO:0000259" key="5">
    <source>
        <dbReference type="PROSITE" id="PS51294"/>
    </source>
</evidence>
<dbReference type="PANTHER" id="PTHR47122:SF8">
    <property type="entry name" value="MYB-LIKE DOMAIN-CONTAINING PROTEIN"/>
    <property type="match status" value="1"/>
</dbReference>
<dbReference type="InterPro" id="IPR017930">
    <property type="entry name" value="Myb_dom"/>
</dbReference>
<feature type="domain" description="HTH myb-type" evidence="5">
    <location>
        <begin position="407"/>
        <end position="466"/>
    </location>
</feature>
<dbReference type="InterPro" id="IPR001005">
    <property type="entry name" value="SANT/Myb"/>
</dbReference>
<dbReference type="Gene3D" id="1.10.246.220">
    <property type="match status" value="1"/>
</dbReference>
<name>A0AAD8GY23_9APIA</name>
<protein>
    <submittedName>
        <fullName evidence="6">Uncharacterized protein</fullName>
    </submittedName>
</protein>
<feature type="region of interest" description="Disordered" evidence="3">
    <location>
        <begin position="388"/>
        <end position="410"/>
    </location>
</feature>
<gene>
    <name evidence="6" type="ORF">POM88_050681</name>
</gene>
<reference evidence="6" key="1">
    <citation type="submission" date="2023-02" db="EMBL/GenBank/DDBJ databases">
        <title>Genome of toxic invasive species Heracleum sosnowskyi carries increased number of genes despite the absence of recent whole-genome duplications.</title>
        <authorList>
            <person name="Schelkunov M."/>
            <person name="Shtratnikova V."/>
            <person name="Makarenko M."/>
            <person name="Klepikova A."/>
            <person name="Omelchenko D."/>
            <person name="Novikova G."/>
            <person name="Obukhova E."/>
            <person name="Bogdanov V."/>
            <person name="Penin A."/>
            <person name="Logacheva M."/>
        </authorList>
    </citation>
    <scope>NUCLEOTIDE SEQUENCE</scope>
    <source>
        <strain evidence="6">Hsosn_3</strain>
        <tissue evidence="6">Leaf</tissue>
    </source>
</reference>
<comment type="caution">
    <text evidence="6">The sequence shown here is derived from an EMBL/GenBank/DDBJ whole genome shotgun (WGS) entry which is preliminary data.</text>
</comment>
<sequence>MSAPNRTETSIECPEMFANGLHQVSGGGFCYLGSEDEAVEHLLKELVPEYIDAVRSVLQFDGFSLYNCLGTEQLSTPDYRHSESSADKPNISTMLHEKASQRLFDVKSEGNNEGLHGMSSATKDLPDTYEDYLVDAEYLECVPDMNSVPGKGNSIGYLNLDHQCGDLGLSQCNVMKEGWCTSGKLVSEANKNSFLLHEMTVDEGVMVASKEDVILASASNPLTGVFNFRTKPRSRHMRRYKHTNSNYLSTFSVEDTKVLSSVPDMKEEVIVNVIRRKHKPAQRYTNRSAKSSRFLNRTCEYSAVSKDMIQTQISFRQCHREGLRPRVLIHSLGKKTYEGASTALLSALPLNEQSSMEKGNESKDSADSVSPNSDVDFDMELYSVESQETSSEGSFVSEAKTHKNNSSKRQRHLPWSLEEVLQLVDGVSEHGVGKWTEIKRMCFSSSPHRSAVDLKDKWRNLLRASCRHFESNKRAGRGKNCDTQHLPRDILHRVKDLSCIYPYPRERTFKVPQNVGFKANTANMSVQNCDNFMPISMTVKVESIEEESSHSDITKYVS</sequence>
<evidence type="ECO:0000313" key="6">
    <source>
        <dbReference type="EMBL" id="KAK1357425.1"/>
    </source>
</evidence>
<dbReference type="SUPFAM" id="SSF46689">
    <property type="entry name" value="Homeodomain-like"/>
    <property type="match status" value="1"/>
</dbReference>
<evidence type="ECO:0000313" key="7">
    <source>
        <dbReference type="Proteomes" id="UP001237642"/>
    </source>
</evidence>
<evidence type="ECO:0000256" key="1">
    <source>
        <dbReference type="ARBA" id="ARBA00004123"/>
    </source>
</evidence>
<dbReference type="InterPro" id="IPR009057">
    <property type="entry name" value="Homeodomain-like_sf"/>
</dbReference>
<feature type="domain" description="Myb-like" evidence="4">
    <location>
        <begin position="407"/>
        <end position="462"/>
    </location>
</feature>
<dbReference type="PROSITE" id="PS50090">
    <property type="entry name" value="MYB_LIKE"/>
    <property type="match status" value="1"/>
</dbReference>
<evidence type="ECO:0000259" key="4">
    <source>
        <dbReference type="PROSITE" id="PS50090"/>
    </source>
</evidence>
<dbReference type="Pfam" id="PF00249">
    <property type="entry name" value="Myb_DNA-binding"/>
    <property type="match status" value="1"/>
</dbReference>
<organism evidence="6 7">
    <name type="scientific">Heracleum sosnowskyi</name>
    <dbReference type="NCBI Taxonomy" id="360622"/>
    <lineage>
        <taxon>Eukaryota</taxon>
        <taxon>Viridiplantae</taxon>
        <taxon>Streptophyta</taxon>
        <taxon>Embryophyta</taxon>
        <taxon>Tracheophyta</taxon>
        <taxon>Spermatophyta</taxon>
        <taxon>Magnoliopsida</taxon>
        <taxon>eudicotyledons</taxon>
        <taxon>Gunneridae</taxon>
        <taxon>Pentapetalae</taxon>
        <taxon>asterids</taxon>
        <taxon>campanulids</taxon>
        <taxon>Apiales</taxon>
        <taxon>Apiaceae</taxon>
        <taxon>Apioideae</taxon>
        <taxon>apioid superclade</taxon>
        <taxon>Tordylieae</taxon>
        <taxon>Tordyliinae</taxon>
        <taxon>Heracleum</taxon>
    </lineage>
</organism>
<dbReference type="GO" id="GO:0005634">
    <property type="term" value="C:nucleus"/>
    <property type="evidence" value="ECO:0007669"/>
    <property type="project" value="UniProtKB-SubCell"/>
</dbReference>
<dbReference type="EMBL" id="JAUIZM010000011">
    <property type="protein sequence ID" value="KAK1357425.1"/>
    <property type="molecule type" value="Genomic_DNA"/>
</dbReference>
<proteinExistence type="predicted"/>
<keyword evidence="7" id="KW-1185">Reference proteome</keyword>
<keyword evidence="2" id="KW-0539">Nucleus</keyword>
<evidence type="ECO:0000256" key="2">
    <source>
        <dbReference type="ARBA" id="ARBA00023242"/>
    </source>
</evidence>
<dbReference type="PANTHER" id="PTHR47122">
    <property type="entry name" value="MYB-LIKE DNA-BINDING DOMAIN CONTAINING PROTEIN, EXPRESSED"/>
    <property type="match status" value="1"/>
</dbReference>
<dbReference type="CDD" id="cd11660">
    <property type="entry name" value="SANT_TRF"/>
    <property type="match status" value="1"/>
</dbReference>